<dbReference type="InterPro" id="IPR001680">
    <property type="entry name" value="WD40_rpt"/>
</dbReference>
<feature type="repeat" description="WD" evidence="3">
    <location>
        <begin position="262"/>
        <end position="303"/>
    </location>
</feature>
<dbReference type="AlphaFoldDB" id="A0A6H0Y3G9"/>
<organism evidence="5 6">
    <name type="scientific">Peltaster fructicola</name>
    <dbReference type="NCBI Taxonomy" id="286661"/>
    <lineage>
        <taxon>Eukaryota</taxon>
        <taxon>Fungi</taxon>
        <taxon>Dikarya</taxon>
        <taxon>Ascomycota</taxon>
        <taxon>Pezizomycotina</taxon>
        <taxon>Dothideomycetes</taxon>
        <taxon>Dothideomycetes incertae sedis</taxon>
        <taxon>Peltaster</taxon>
    </lineage>
</organism>
<dbReference type="PROSITE" id="PS50082">
    <property type="entry name" value="WD_REPEATS_2"/>
    <property type="match status" value="3"/>
</dbReference>
<dbReference type="PANTHER" id="PTHR22847:SF681">
    <property type="entry name" value="F-BOX PROTEIN MET30"/>
    <property type="match status" value="1"/>
</dbReference>
<dbReference type="Pfam" id="PF00400">
    <property type="entry name" value="WD40"/>
    <property type="match status" value="3"/>
</dbReference>
<dbReference type="PRINTS" id="PR00320">
    <property type="entry name" value="GPROTEINBRPT"/>
</dbReference>
<dbReference type="Proteomes" id="UP000503462">
    <property type="component" value="Chromosome 5"/>
</dbReference>
<dbReference type="GO" id="GO:0043130">
    <property type="term" value="F:ubiquitin binding"/>
    <property type="evidence" value="ECO:0007669"/>
    <property type="project" value="TreeGrafter"/>
</dbReference>
<name>A0A6H0Y3G9_9PEZI</name>
<dbReference type="InterPro" id="IPR020472">
    <property type="entry name" value="WD40_PAC1"/>
</dbReference>
<dbReference type="OrthoDB" id="6262491at2759"/>
<dbReference type="Gene3D" id="2.130.10.10">
    <property type="entry name" value="YVTN repeat-like/Quinoprotein amine dehydrogenase"/>
    <property type="match status" value="2"/>
</dbReference>
<evidence type="ECO:0000313" key="6">
    <source>
        <dbReference type="Proteomes" id="UP000503462"/>
    </source>
</evidence>
<evidence type="ECO:0000256" key="3">
    <source>
        <dbReference type="PROSITE-ProRule" id="PRU00221"/>
    </source>
</evidence>
<keyword evidence="2" id="KW-0677">Repeat</keyword>
<evidence type="ECO:0000256" key="2">
    <source>
        <dbReference type="ARBA" id="ARBA00022737"/>
    </source>
</evidence>
<evidence type="ECO:0000313" key="5">
    <source>
        <dbReference type="EMBL" id="QIX01496.1"/>
    </source>
</evidence>
<dbReference type="PANTHER" id="PTHR22847">
    <property type="entry name" value="WD40 REPEAT PROTEIN"/>
    <property type="match status" value="1"/>
</dbReference>
<sequence length="378" mass="42295">MSYRDAGENYFQTSDSIASSERKQAKSRNKYGRPIKLSSKILASHVDPYDHRAVYVAEAAGVIRRVVLSTGERTQVTRATAPLTSIALSPKGNQLFTGCWDKNIYCTDFDTGKERRFTGHADFVKCLLTSSINGSTVLISGSADSTIIVWDLQTGQQRYKLKGHAGAIQDLQIDPLSWPTDRRDPLESFVVFSAGSDRVIRQWQIGLHAGFELPTSIDKPILAHETSVWKIYFDSSGDLWTASADKTAKHLVRNRGWEPDSIFTHPDYVKDLVVSETLGLAVTACRDEEVRVWDIASGKLLCTYTGHFEEVTSLLLLRSNVVSTSIDGTIRQWSLERNDMQRFAEELEQDRRDQPQAHSSVATTAEEDAELEALMEDD</sequence>
<feature type="compositionally biased region" description="Basic and acidic residues" evidence="4">
    <location>
        <begin position="346"/>
        <end position="355"/>
    </location>
</feature>
<keyword evidence="6" id="KW-1185">Reference proteome</keyword>
<gene>
    <name evidence="5" type="ORF">AMS68_007013</name>
</gene>
<dbReference type="InterPro" id="IPR019775">
    <property type="entry name" value="WD40_repeat_CS"/>
</dbReference>
<dbReference type="FunFam" id="2.130.10.10:FF:001196">
    <property type="entry name" value="WD repeat protein (AFU_orthologue AFUA_1G12380)"/>
    <property type="match status" value="1"/>
</dbReference>
<dbReference type="EMBL" id="CP051143">
    <property type="protein sequence ID" value="QIX01496.1"/>
    <property type="molecule type" value="Genomic_DNA"/>
</dbReference>
<keyword evidence="1 3" id="KW-0853">WD repeat</keyword>
<feature type="repeat" description="WD" evidence="3">
    <location>
        <begin position="117"/>
        <end position="160"/>
    </location>
</feature>
<dbReference type="GO" id="GO:0000209">
    <property type="term" value="P:protein polyubiquitination"/>
    <property type="evidence" value="ECO:0007669"/>
    <property type="project" value="TreeGrafter"/>
</dbReference>
<dbReference type="SMART" id="SM00320">
    <property type="entry name" value="WD40"/>
    <property type="match status" value="6"/>
</dbReference>
<feature type="region of interest" description="Disordered" evidence="4">
    <location>
        <begin position="346"/>
        <end position="378"/>
    </location>
</feature>
<evidence type="ECO:0000256" key="1">
    <source>
        <dbReference type="ARBA" id="ARBA00022574"/>
    </source>
</evidence>
<dbReference type="PROSITE" id="PS00678">
    <property type="entry name" value="WD_REPEATS_1"/>
    <property type="match status" value="2"/>
</dbReference>
<protein>
    <submittedName>
        <fullName evidence="5">Uncharacterized protein</fullName>
    </submittedName>
</protein>
<dbReference type="InterPro" id="IPR015943">
    <property type="entry name" value="WD40/YVTN_repeat-like_dom_sf"/>
</dbReference>
<evidence type="ECO:0000256" key="4">
    <source>
        <dbReference type="SAM" id="MobiDB-lite"/>
    </source>
</evidence>
<dbReference type="SUPFAM" id="SSF50978">
    <property type="entry name" value="WD40 repeat-like"/>
    <property type="match status" value="1"/>
</dbReference>
<feature type="compositionally biased region" description="Acidic residues" evidence="4">
    <location>
        <begin position="365"/>
        <end position="378"/>
    </location>
</feature>
<proteinExistence type="predicted"/>
<feature type="repeat" description="WD" evidence="3">
    <location>
        <begin position="304"/>
        <end position="343"/>
    </location>
</feature>
<reference evidence="5 6" key="1">
    <citation type="journal article" date="2016" name="Sci. Rep.">
        <title>Peltaster fructicola genome reveals evolution from an invasive phytopathogen to an ectophytic parasite.</title>
        <authorList>
            <person name="Xu C."/>
            <person name="Chen H."/>
            <person name="Gleason M.L."/>
            <person name="Xu J.R."/>
            <person name="Liu H."/>
            <person name="Zhang R."/>
            <person name="Sun G."/>
        </authorList>
    </citation>
    <scope>NUCLEOTIDE SEQUENCE [LARGE SCALE GENOMIC DNA]</scope>
    <source>
        <strain evidence="5 6">LNHT1506</strain>
    </source>
</reference>
<accession>A0A6H0Y3G9</accession>
<dbReference type="PROSITE" id="PS50294">
    <property type="entry name" value="WD_REPEATS_REGION"/>
    <property type="match status" value="1"/>
</dbReference>
<dbReference type="GO" id="GO:0043224">
    <property type="term" value="C:nuclear SCF ubiquitin ligase complex"/>
    <property type="evidence" value="ECO:0007669"/>
    <property type="project" value="TreeGrafter"/>
</dbReference>
<dbReference type="InterPro" id="IPR036322">
    <property type="entry name" value="WD40_repeat_dom_sf"/>
</dbReference>